<reference evidence="3" key="1">
    <citation type="journal article" date="2021" name="Nat. Microbiol.">
        <title>Cocultivation of an ultrasmall environmental parasitic bacterium with lytic ability against bacteria associated with wastewater foams.</title>
        <authorList>
            <person name="Batinovic S."/>
            <person name="Rose J.J.A."/>
            <person name="Ratcliffe J."/>
            <person name="Seviour R.J."/>
            <person name="Petrovski S."/>
        </authorList>
    </citation>
    <scope>NUCLEOTIDE SEQUENCE</scope>
    <source>
        <strain evidence="3">CON9</strain>
    </source>
</reference>
<dbReference type="Proteomes" id="UP001059836">
    <property type="component" value="Chromosome"/>
</dbReference>
<protein>
    <submittedName>
        <fullName evidence="3">Peptidase</fullName>
    </submittedName>
</protein>
<dbReference type="InterPro" id="IPR007887">
    <property type="entry name" value="MecA_N"/>
</dbReference>
<feature type="signal peptide" evidence="1">
    <location>
        <begin position="1"/>
        <end position="24"/>
    </location>
</feature>
<dbReference type="Pfam" id="PF05223">
    <property type="entry name" value="MecA_N"/>
    <property type="match status" value="1"/>
</dbReference>
<evidence type="ECO:0000313" key="4">
    <source>
        <dbReference type="Proteomes" id="UP001059836"/>
    </source>
</evidence>
<dbReference type="PROSITE" id="PS51257">
    <property type="entry name" value="PROKAR_LIPOPROTEIN"/>
    <property type="match status" value="1"/>
</dbReference>
<dbReference type="RefSeq" id="WP_260840239.1">
    <property type="nucleotide sequence ID" value="NZ_CP045809.1"/>
</dbReference>
<gene>
    <name evidence="3" type="ORF">GII31_01530</name>
</gene>
<evidence type="ECO:0000313" key="3">
    <source>
        <dbReference type="EMBL" id="QHN33782.1"/>
    </source>
</evidence>
<feature type="chain" id="PRO_5047348565" evidence="1">
    <location>
        <begin position="25"/>
        <end position="543"/>
    </location>
</feature>
<keyword evidence="1" id="KW-0732">Signal</keyword>
<feature type="domain" description="NTF2-like N-terminal transpeptidase" evidence="2">
    <location>
        <begin position="35"/>
        <end position="138"/>
    </location>
</feature>
<accession>A0ABX6ICX6</accession>
<organism evidence="3 4">
    <name type="scientific">Gordonia pseudamarae</name>
    <dbReference type="NCBI Taxonomy" id="2831662"/>
    <lineage>
        <taxon>Bacteria</taxon>
        <taxon>Bacillati</taxon>
        <taxon>Actinomycetota</taxon>
        <taxon>Actinomycetes</taxon>
        <taxon>Mycobacteriales</taxon>
        <taxon>Gordoniaceae</taxon>
        <taxon>Gordonia</taxon>
    </lineage>
</organism>
<evidence type="ECO:0000259" key="2">
    <source>
        <dbReference type="Pfam" id="PF05223"/>
    </source>
</evidence>
<sequence>MRIWAKRVPAAVAAIAMAFGGVVACSSPELDTTAAGVAGLYASALERQNPAKAATYTTAPAQAGESLAATLAAMKADDIDVEVDKPVQFSDGTASFSLKTTWKWQNKRTFTSVTSGNARHLSSGWRVTWDPDLIYSGLPNGGALRLIRTDATPSPKVRSSSGKTFIYEQQVNDLILDPAKTRNVVSSTNALATMLEPIAPLITADVIAEKLAAAPGKPIVAVTLRDTDMGLLAGAPDTIAGVSARNYGKLVMADRRLSSPLEVGLTNYWQAIRDATSGWQVQMTAPGSSPRKLVGEQGPAGPDVNTTIDENVQLSLGDAVVEVGQPATMLILDASTGGVLGFAQNSYAAERGINVDSTYPVGATLDPVWESIDAASGSDGQSRGRLLDRSGLGVRFTVPGASALVGVGPTVTAIDYKSDTTAVSMMNMGAFGVALARSRQNAPPVAPYVIKGVPTKVTGGELGEIGSTITEPVLEAMAKTVATGDASDLANAPGLKALVGTNGPQGPGWFLGLQDGKVVVIYTEGEKSGTAALQVAQKYFRIK</sequence>
<dbReference type="EMBL" id="CP045809">
    <property type="protein sequence ID" value="QHN33782.1"/>
    <property type="molecule type" value="Genomic_DNA"/>
</dbReference>
<name>A0ABX6ICX6_9ACTN</name>
<proteinExistence type="predicted"/>
<evidence type="ECO:0000256" key="1">
    <source>
        <dbReference type="SAM" id="SignalP"/>
    </source>
</evidence>
<keyword evidence="4" id="KW-1185">Reference proteome</keyword>